<evidence type="ECO:0000256" key="6">
    <source>
        <dbReference type="SAM" id="Phobius"/>
    </source>
</evidence>
<reference evidence="7 8" key="1">
    <citation type="submission" date="2017-04" db="EMBL/GenBank/DDBJ databases">
        <title>Draft genome sequence of Marssonina coronaria NL1: causal agent of apple blotch.</title>
        <authorList>
            <person name="Cheng Q."/>
        </authorList>
    </citation>
    <scope>NUCLEOTIDE SEQUENCE [LARGE SCALE GENOMIC DNA]</scope>
    <source>
        <strain evidence="7 8">NL1</strain>
    </source>
</reference>
<evidence type="ECO:0000256" key="4">
    <source>
        <dbReference type="ARBA" id="ARBA00022989"/>
    </source>
</evidence>
<evidence type="ECO:0000313" key="8">
    <source>
        <dbReference type="Proteomes" id="UP000242519"/>
    </source>
</evidence>
<proteinExistence type="inferred from homology"/>
<protein>
    <submittedName>
        <fullName evidence="7">Uncharacterized protein</fullName>
    </submittedName>
</protein>
<keyword evidence="5 6" id="KW-0472">Membrane</keyword>
<feature type="transmembrane region" description="Helical" evidence="6">
    <location>
        <begin position="250"/>
        <end position="269"/>
    </location>
</feature>
<evidence type="ECO:0000256" key="2">
    <source>
        <dbReference type="ARBA" id="ARBA00007049"/>
    </source>
</evidence>
<feature type="transmembrane region" description="Helical" evidence="6">
    <location>
        <begin position="222"/>
        <end position="243"/>
    </location>
</feature>
<dbReference type="STRING" id="503106.A0A218Z9X8"/>
<keyword evidence="3 6" id="KW-0812">Transmembrane</keyword>
<keyword evidence="8" id="KW-1185">Reference proteome</keyword>
<keyword evidence="4 6" id="KW-1133">Transmembrane helix</keyword>
<gene>
    <name evidence="7" type="ORF">B2J93_4197</name>
</gene>
<dbReference type="GO" id="GO:0030026">
    <property type="term" value="P:intracellular manganese ion homeostasis"/>
    <property type="evidence" value="ECO:0007669"/>
    <property type="project" value="InterPro"/>
</dbReference>
<evidence type="ECO:0000256" key="1">
    <source>
        <dbReference type="ARBA" id="ARBA00004127"/>
    </source>
</evidence>
<dbReference type="GO" id="GO:0005384">
    <property type="term" value="F:manganese ion transmembrane transporter activity"/>
    <property type="evidence" value="ECO:0007669"/>
    <property type="project" value="InterPro"/>
</dbReference>
<evidence type="ECO:0000256" key="3">
    <source>
        <dbReference type="ARBA" id="ARBA00022692"/>
    </source>
</evidence>
<evidence type="ECO:0000256" key="5">
    <source>
        <dbReference type="ARBA" id="ARBA00023136"/>
    </source>
</evidence>
<dbReference type="CDD" id="cd02435">
    <property type="entry name" value="CCC1"/>
    <property type="match status" value="1"/>
</dbReference>
<feature type="transmembrane region" description="Helical" evidence="6">
    <location>
        <begin position="289"/>
        <end position="311"/>
    </location>
</feature>
<dbReference type="Proteomes" id="UP000242519">
    <property type="component" value="Unassembled WGS sequence"/>
</dbReference>
<dbReference type="OrthoDB" id="73465at2759"/>
<dbReference type="PROSITE" id="PS51257">
    <property type="entry name" value="PROKAR_LIPOPROTEIN"/>
    <property type="match status" value="1"/>
</dbReference>
<organism evidence="7 8">
    <name type="scientific">Diplocarpon coronariae</name>
    <dbReference type="NCBI Taxonomy" id="2795749"/>
    <lineage>
        <taxon>Eukaryota</taxon>
        <taxon>Fungi</taxon>
        <taxon>Dikarya</taxon>
        <taxon>Ascomycota</taxon>
        <taxon>Pezizomycotina</taxon>
        <taxon>Leotiomycetes</taxon>
        <taxon>Helotiales</taxon>
        <taxon>Drepanopezizaceae</taxon>
        <taxon>Diplocarpon</taxon>
    </lineage>
</organism>
<comment type="caution">
    <text evidence="7">The sequence shown here is derived from an EMBL/GenBank/DDBJ whole genome shotgun (WGS) entry which is preliminary data.</text>
</comment>
<dbReference type="EMBL" id="MZNU01000091">
    <property type="protein sequence ID" value="OWP04871.1"/>
    <property type="molecule type" value="Genomic_DNA"/>
</dbReference>
<comment type="similarity">
    <text evidence="2">Belongs to the CCC1 family.</text>
</comment>
<dbReference type="InParanoid" id="A0A218Z9X8"/>
<dbReference type="InterPro" id="IPR008217">
    <property type="entry name" value="Ccc1_fam"/>
</dbReference>
<accession>A0A218Z9X8</accession>
<dbReference type="AlphaFoldDB" id="A0A218Z9X8"/>
<dbReference type="FunCoup" id="A0A218Z9X8">
    <property type="interactions" value="14"/>
</dbReference>
<sequence length="321" mass="34346">MSLVGLKNLFFRLKVTPEAAPSTTNYGTTASCNGSRQPLLDQSDLYRSNEALRWSISIDSETDIESQQSMNPRTEKTKKKNGFRIDARVISDATIGLSDGLTVPFALTAGLSALGNPDVVIYGGFAELIAGAISMGLGGYLGAKSESASYHAQRAETEMLVATNPQAVMQNITQVFQPFGLPTATLKDLTYHLGGSPRLVDFIMQFQHCEEEPASSRALTSAMTIALAYFLGGLLPLIPYFFVGKSQVHEGLYISIGVMIVALFLFGYLKTCAVVGWVGGKNFRNGCWGGVQMVVVGSAAAGSAMGLVHLFSRDEGIVPHT</sequence>
<dbReference type="GO" id="GO:0012505">
    <property type="term" value="C:endomembrane system"/>
    <property type="evidence" value="ECO:0007669"/>
    <property type="project" value="UniProtKB-SubCell"/>
</dbReference>
<dbReference type="PANTHER" id="PTHR31851">
    <property type="entry name" value="FE(2+)/MN(2+) TRANSPORTER PCL1"/>
    <property type="match status" value="1"/>
</dbReference>
<name>A0A218Z9X8_9HELO</name>
<evidence type="ECO:0000313" key="7">
    <source>
        <dbReference type="EMBL" id="OWP04871.1"/>
    </source>
</evidence>
<dbReference type="Pfam" id="PF01988">
    <property type="entry name" value="VIT1"/>
    <property type="match status" value="1"/>
</dbReference>
<comment type="subcellular location">
    <subcellularLocation>
        <location evidence="1">Endomembrane system</location>
        <topology evidence="1">Multi-pass membrane protein</topology>
    </subcellularLocation>
</comment>